<dbReference type="RefSeq" id="WP_052501246.1">
    <property type="nucleotide sequence ID" value="NZ_CP089047.1"/>
</dbReference>
<accession>A0AA46NUD7</accession>
<geneLocation type="plasmid" evidence="3 4">
    <name>pRIVM_C010761_3</name>
</geneLocation>
<keyword evidence="2" id="KW-0472">Membrane</keyword>
<dbReference type="EMBL" id="CP089047">
    <property type="protein sequence ID" value="UYF77395.1"/>
    <property type="molecule type" value="Genomic_DNA"/>
</dbReference>
<keyword evidence="2" id="KW-1133">Transmembrane helix</keyword>
<feature type="region of interest" description="Disordered" evidence="1">
    <location>
        <begin position="205"/>
        <end position="226"/>
    </location>
</feature>
<feature type="compositionally biased region" description="Low complexity" evidence="1">
    <location>
        <begin position="212"/>
        <end position="226"/>
    </location>
</feature>
<reference evidence="3" key="1">
    <citation type="journal article" date="2022" name="J Glob Antimicrob Resist">
        <title>Comparative analysis of IMP-4- and OXA-58-containing plasmids of three carbapenemase-producing Acinetobacter ursingii strains in the Netherlands.</title>
        <authorList>
            <person name="Hendrickx A.P.A."/>
            <person name="Schade R.P."/>
            <person name="Landman F."/>
            <person name="Bosch T."/>
            <person name="Schouls L.M."/>
            <person name="van Dijk K."/>
        </authorList>
    </citation>
    <scope>NUCLEOTIDE SEQUENCE</scope>
    <source>
        <strain evidence="3">RIVM_C010761</strain>
    </source>
</reference>
<evidence type="ECO:0000256" key="2">
    <source>
        <dbReference type="SAM" id="Phobius"/>
    </source>
</evidence>
<feature type="region of interest" description="Disordered" evidence="1">
    <location>
        <begin position="1"/>
        <end position="24"/>
    </location>
</feature>
<keyword evidence="2" id="KW-0812">Transmembrane</keyword>
<proteinExistence type="predicted"/>
<dbReference type="InterPro" id="IPR049855">
    <property type="entry name" value="DotG/IcmE-like_C"/>
</dbReference>
<feature type="region of interest" description="Disordered" evidence="1">
    <location>
        <begin position="317"/>
        <end position="357"/>
    </location>
</feature>
<feature type="transmembrane region" description="Helical" evidence="2">
    <location>
        <begin position="81"/>
        <end position="105"/>
    </location>
</feature>
<dbReference type="CDD" id="cd16431">
    <property type="entry name" value="IcmE"/>
    <property type="match status" value="1"/>
</dbReference>
<name>A0AA46NUD7_9GAMM</name>
<feature type="compositionally biased region" description="Low complexity" evidence="1">
    <location>
        <begin position="339"/>
        <end position="357"/>
    </location>
</feature>
<evidence type="ECO:0000313" key="4">
    <source>
        <dbReference type="Proteomes" id="UP001164081"/>
    </source>
</evidence>
<dbReference type="AlphaFoldDB" id="A0AA46NUD7"/>
<sequence>MTQDNQNSQSVPNDQNIDVGQTDQNNGVDLVQTEQNQDTHVNSDGINDTYNPNAIRPNDADERINMKFGEKFMKNWNENGIFRFMVIIGTFIAIILLIGIFKLFFAGSKTPDQIDASKTKFDAPETNVGQAEEVTPEQYQYIRQQEAILAQQAQQRGESFTPRNLVIRQSNGQGQAVLPATNNAANGVTSGQVNGTLFNSTQNLSYSGNTAQGQQVPANGQAAQGQVQQTQYSQPPQYVQLAPDYASPAAQQYVQNNNEFASWYDQESQRQISENDKSETTLYGFVEKQIKRLSGEDQKNGGNKRTGYAVSTYAVENPNSVDGTNTGNGQITGNGNQGNGSNLNYGGANSANGTNTGNGKKILIPAGTRVTARLLNDVNTDDGDQVFSEIMTGKLKGRKVIGNVRKTQDNIQFTLSRVLSDGVKPEFSIDATGQTLQGSFGMATYIDRHIIKNSTAMIASSAAKGYGNAYRDYLGNTTYTNGAVIVNQEEPSNKRIMGNVVGQLGEDFGSKIDSIYGNKPTTFRTPVGTVFYIFINKDITE</sequence>
<feature type="region of interest" description="Disordered" evidence="1">
    <location>
        <begin position="37"/>
        <end position="58"/>
    </location>
</feature>
<organism evidence="3 4">
    <name type="scientific">Acinetobacter ursingii</name>
    <dbReference type="NCBI Taxonomy" id="108980"/>
    <lineage>
        <taxon>Bacteria</taxon>
        <taxon>Pseudomonadati</taxon>
        <taxon>Pseudomonadota</taxon>
        <taxon>Gammaproteobacteria</taxon>
        <taxon>Moraxellales</taxon>
        <taxon>Moraxellaceae</taxon>
        <taxon>Acinetobacter</taxon>
    </lineage>
</organism>
<feature type="compositionally biased region" description="Polar residues" evidence="1">
    <location>
        <begin position="37"/>
        <end position="52"/>
    </location>
</feature>
<evidence type="ECO:0000313" key="3">
    <source>
        <dbReference type="EMBL" id="UYF77395.1"/>
    </source>
</evidence>
<gene>
    <name evidence="3" type="ORF">LSO58_18340</name>
</gene>
<protein>
    <submittedName>
        <fullName evidence="3">Conjugal transfer protein TrbI</fullName>
    </submittedName>
</protein>
<dbReference type="Proteomes" id="UP001164081">
    <property type="component" value="Plasmid pRIVM_C010761_3"/>
</dbReference>
<keyword evidence="3" id="KW-0614">Plasmid</keyword>
<evidence type="ECO:0000256" key="1">
    <source>
        <dbReference type="SAM" id="MobiDB-lite"/>
    </source>
</evidence>